<dbReference type="GO" id="GO:0008270">
    <property type="term" value="F:zinc ion binding"/>
    <property type="evidence" value="ECO:0007669"/>
    <property type="project" value="InterPro"/>
</dbReference>
<evidence type="ECO:0000313" key="16">
    <source>
        <dbReference type="Proteomes" id="UP000186218"/>
    </source>
</evidence>
<reference evidence="15 16" key="1">
    <citation type="submission" date="2017-01" db="EMBL/GenBank/DDBJ databases">
        <authorList>
            <person name="Mah S.A."/>
            <person name="Swanson W.J."/>
            <person name="Moy G.W."/>
            <person name="Vacquier V.D."/>
        </authorList>
    </citation>
    <scope>NUCLEOTIDE SEQUENCE [LARGE SCALE GENOMIC DNA]</scope>
    <source>
        <strain evidence="15 16">CPCC 203464</strain>
    </source>
</reference>
<dbReference type="InterPro" id="IPR036874">
    <property type="entry name" value="Carbonic_anhydrase_sf"/>
</dbReference>
<dbReference type="AlphaFoldDB" id="A0A1N7CUV3"/>
<dbReference type="EC" id="4.2.1.1" evidence="3"/>
<feature type="transmembrane region" description="Helical" evidence="13">
    <location>
        <begin position="115"/>
        <end position="136"/>
    </location>
</feature>
<dbReference type="Proteomes" id="UP000186218">
    <property type="component" value="Unassembled WGS sequence"/>
</dbReference>
<dbReference type="SUPFAM" id="SSF53056">
    <property type="entry name" value="beta-carbonic anhydrase, cab"/>
    <property type="match status" value="1"/>
</dbReference>
<evidence type="ECO:0000256" key="2">
    <source>
        <dbReference type="ARBA" id="ARBA00006217"/>
    </source>
</evidence>
<keyword evidence="11" id="KW-0479">Metal-binding</keyword>
<feature type="binding site" evidence="11">
    <location>
        <position position="569"/>
    </location>
    <ligand>
        <name>Zn(2+)</name>
        <dbReference type="ChEBI" id="CHEBI:29105"/>
    </ligand>
</feature>
<feature type="transmembrane region" description="Helical" evidence="13">
    <location>
        <begin position="239"/>
        <end position="262"/>
    </location>
</feature>
<feature type="transmembrane region" description="Helical" evidence="13">
    <location>
        <begin position="87"/>
        <end position="108"/>
    </location>
</feature>
<comment type="function">
    <text evidence="9">Catalyzes the reversible hydration of carbon dioxide to form bicarbonate.</text>
</comment>
<feature type="domain" description="SLC26A/SulP transporter" evidence="14">
    <location>
        <begin position="16"/>
        <end position="371"/>
    </location>
</feature>
<evidence type="ECO:0000256" key="5">
    <source>
        <dbReference type="ARBA" id="ARBA00022833"/>
    </source>
</evidence>
<dbReference type="InterPro" id="IPR015892">
    <property type="entry name" value="Carbonic_anhydrase_CS"/>
</dbReference>
<dbReference type="STRING" id="1344003.SAMN05445060_0375"/>
<dbReference type="GO" id="GO:0004089">
    <property type="term" value="F:carbonate dehydratase activity"/>
    <property type="evidence" value="ECO:0007669"/>
    <property type="project" value="UniProtKB-EC"/>
</dbReference>
<protein>
    <recommendedName>
        <fullName evidence="3">carbonic anhydrase</fullName>
        <ecNumber evidence="3">4.2.1.1</ecNumber>
    </recommendedName>
</protein>
<comment type="subcellular location">
    <subcellularLocation>
        <location evidence="1">Membrane</location>
        <topology evidence="1">Multi-pass membrane protein</topology>
    </subcellularLocation>
</comment>
<dbReference type="EMBL" id="FTNT01000001">
    <property type="protein sequence ID" value="SIR67320.1"/>
    <property type="molecule type" value="Genomic_DNA"/>
</dbReference>
<feature type="binding site" evidence="11">
    <location>
        <position position="567"/>
    </location>
    <ligand>
        <name>Zn(2+)</name>
        <dbReference type="ChEBI" id="CHEBI:29105"/>
    </ligand>
</feature>
<feature type="binding site" evidence="11">
    <location>
        <position position="629"/>
    </location>
    <ligand>
        <name>Zn(2+)</name>
        <dbReference type="ChEBI" id="CHEBI:29105"/>
    </ligand>
</feature>
<dbReference type="PANTHER" id="PTHR11814">
    <property type="entry name" value="SULFATE TRANSPORTER"/>
    <property type="match status" value="1"/>
</dbReference>
<sequence>MNLPAALPRIDARAVLRYDVPASLVVFLVALPLSLGIAIASGAPVMAGLIAAVVGGIVVGFVGGSPLQVSGPAAGLTVIVADLVANFGWKVTCLITVGAGILQILFGLSRIAQTALAIAPVVVHAMLAGIGITIALQQIHVLLGGTSASNAWSNIVNLPGQIADLNPPDLIVGGIVIALLLSWPMMPAAMRKVPGPLVAIVAATAVALVFGLDAEKIALNGNFFDALALPDLPDGRWGAVALGVLTVALIASVESLLSAVAVDKMHTGPRTNFNRELIGQGTANMTSGLIGGLPVTGVIVRSTANVAAGARTRWSAILHGVWVLLFAVVLTGLVQQIPKAALAGLLVVIGTQLVKLAHMRLAHRTGDLWVYAITVVSVVFLNLLEGVGIGLAVAIGLVVWRVVRAEITSEPIGTEATHQWMVHVKGSLSFLSLPRLTKALNAVPSGARVTLDLDLDFLDHAAGEMIADWRRAHEAGGGTVAVDEHGKPTLTDTDTAPPQRHHASNKVVGMLPWKRTRHRSEDTTTPASLRSVMGGIDEYHRSHADRFREHTAELAGGQNPDALFLTCADSRIVPNVITASGPGDLFTIRNVGNLVPAESSGDTSVAAGLQFAIDELGVSSIVVCGHSGCGAMNALLDDSAPGDTPVDHWLANALPSLTAFRNGHPAGRSADEAGLSPTDQLAVVNVAKQLETLQRHPLVGRAIAGGRLRVVGMFFDIATARVIEVTTTGVAVSADPVR</sequence>
<feature type="transmembrane region" description="Helical" evidence="13">
    <location>
        <begin position="316"/>
        <end position="334"/>
    </location>
</feature>
<dbReference type="Pfam" id="PF00916">
    <property type="entry name" value="Sulfate_transp"/>
    <property type="match status" value="1"/>
</dbReference>
<evidence type="ECO:0000256" key="3">
    <source>
        <dbReference type="ARBA" id="ARBA00012925"/>
    </source>
</evidence>
<dbReference type="InterPro" id="IPR001765">
    <property type="entry name" value="Carbonic_anhydrase"/>
</dbReference>
<feature type="transmembrane region" description="Helical" evidence="13">
    <location>
        <begin position="197"/>
        <end position="219"/>
    </location>
</feature>
<dbReference type="RefSeq" id="WP_076475946.1">
    <property type="nucleotide sequence ID" value="NZ_FTNT01000001.1"/>
</dbReference>
<evidence type="ECO:0000256" key="10">
    <source>
        <dbReference type="ARBA" id="ARBA00048348"/>
    </source>
</evidence>
<keyword evidence="6 13" id="KW-1133">Transmembrane helix</keyword>
<evidence type="ECO:0000259" key="14">
    <source>
        <dbReference type="Pfam" id="PF00916"/>
    </source>
</evidence>
<dbReference type="SMART" id="SM00947">
    <property type="entry name" value="Pro_CA"/>
    <property type="match status" value="1"/>
</dbReference>
<keyword evidence="8" id="KW-0456">Lyase</keyword>
<evidence type="ECO:0000256" key="4">
    <source>
        <dbReference type="ARBA" id="ARBA00022692"/>
    </source>
</evidence>
<dbReference type="GO" id="GO:0055085">
    <property type="term" value="P:transmembrane transport"/>
    <property type="evidence" value="ECO:0007669"/>
    <property type="project" value="InterPro"/>
</dbReference>
<proteinExistence type="inferred from homology"/>
<evidence type="ECO:0000256" key="12">
    <source>
        <dbReference type="SAM" id="MobiDB-lite"/>
    </source>
</evidence>
<feature type="transmembrane region" description="Helical" evidence="13">
    <location>
        <begin position="340"/>
        <end position="357"/>
    </location>
</feature>
<evidence type="ECO:0000256" key="7">
    <source>
        <dbReference type="ARBA" id="ARBA00023136"/>
    </source>
</evidence>
<keyword evidence="5 11" id="KW-0862">Zinc</keyword>
<dbReference type="Pfam" id="PF00484">
    <property type="entry name" value="Pro_CA"/>
    <property type="match status" value="1"/>
</dbReference>
<accession>A0A1N7CUV3</accession>
<dbReference type="InterPro" id="IPR001902">
    <property type="entry name" value="SLC26A/SulP_fam"/>
</dbReference>
<dbReference type="PROSITE" id="PS00705">
    <property type="entry name" value="PROK_CO2_ANHYDRASE_2"/>
    <property type="match status" value="1"/>
</dbReference>
<dbReference type="InterPro" id="IPR011547">
    <property type="entry name" value="SLC26A/SulP_dom"/>
</dbReference>
<evidence type="ECO:0000313" key="15">
    <source>
        <dbReference type="EMBL" id="SIR67320.1"/>
    </source>
</evidence>
<dbReference type="PROSITE" id="PS00704">
    <property type="entry name" value="PROK_CO2_ANHYDRASE_1"/>
    <property type="match status" value="1"/>
</dbReference>
<feature type="binding site" evidence="11">
    <location>
        <position position="626"/>
    </location>
    <ligand>
        <name>Zn(2+)</name>
        <dbReference type="ChEBI" id="CHEBI:29105"/>
    </ligand>
</feature>
<evidence type="ECO:0000256" key="6">
    <source>
        <dbReference type="ARBA" id="ARBA00022989"/>
    </source>
</evidence>
<feature type="transmembrane region" description="Helical" evidence="13">
    <location>
        <begin position="20"/>
        <end position="40"/>
    </location>
</feature>
<organism evidence="15 16">
    <name type="scientific">Williamsia sterculiae</name>
    <dbReference type="NCBI Taxonomy" id="1344003"/>
    <lineage>
        <taxon>Bacteria</taxon>
        <taxon>Bacillati</taxon>
        <taxon>Actinomycetota</taxon>
        <taxon>Actinomycetes</taxon>
        <taxon>Mycobacteriales</taxon>
        <taxon>Nocardiaceae</taxon>
        <taxon>Williamsia</taxon>
    </lineage>
</organism>
<name>A0A1N7CUV3_9NOCA</name>
<keyword evidence="7 13" id="KW-0472">Membrane</keyword>
<comment type="catalytic activity">
    <reaction evidence="10">
        <text>hydrogencarbonate + H(+) = CO2 + H2O</text>
        <dbReference type="Rhea" id="RHEA:10748"/>
        <dbReference type="ChEBI" id="CHEBI:15377"/>
        <dbReference type="ChEBI" id="CHEBI:15378"/>
        <dbReference type="ChEBI" id="CHEBI:16526"/>
        <dbReference type="ChEBI" id="CHEBI:17544"/>
        <dbReference type="EC" id="4.2.1.1"/>
    </reaction>
</comment>
<evidence type="ECO:0000256" key="9">
    <source>
        <dbReference type="ARBA" id="ARBA00024993"/>
    </source>
</evidence>
<evidence type="ECO:0000256" key="11">
    <source>
        <dbReference type="PIRSR" id="PIRSR601765-1"/>
    </source>
</evidence>
<evidence type="ECO:0000256" key="1">
    <source>
        <dbReference type="ARBA" id="ARBA00004141"/>
    </source>
</evidence>
<gene>
    <name evidence="15" type="ORF">SAMN05445060_0375</name>
</gene>
<dbReference type="GO" id="GO:0016020">
    <property type="term" value="C:membrane"/>
    <property type="evidence" value="ECO:0007669"/>
    <property type="project" value="UniProtKB-SubCell"/>
</dbReference>
<dbReference type="GO" id="GO:0015976">
    <property type="term" value="P:carbon utilization"/>
    <property type="evidence" value="ECO:0007669"/>
    <property type="project" value="InterPro"/>
</dbReference>
<comment type="similarity">
    <text evidence="2">Belongs to the beta-class carbonic anhydrase family.</text>
</comment>
<feature type="region of interest" description="Disordered" evidence="12">
    <location>
        <begin position="479"/>
        <end position="502"/>
    </location>
</feature>
<evidence type="ECO:0000256" key="13">
    <source>
        <dbReference type="SAM" id="Phobius"/>
    </source>
</evidence>
<keyword evidence="4 13" id="KW-0812">Transmembrane</keyword>
<keyword evidence="16" id="KW-1185">Reference proteome</keyword>
<dbReference type="Gene3D" id="3.40.1050.10">
    <property type="entry name" value="Carbonic anhydrase"/>
    <property type="match status" value="1"/>
</dbReference>
<feature type="transmembrane region" description="Helical" evidence="13">
    <location>
        <begin position="369"/>
        <end position="400"/>
    </location>
</feature>
<feature type="transmembrane region" description="Helical" evidence="13">
    <location>
        <begin position="170"/>
        <end position="190"/>
    </location>
</feature>
<comment type="cofactor">
    <cofactor evidence="11">
        <name>Zn(2+)</name>
        <dbReference type="ChEBI" id="CHEBI:29105"/>
    </cofactor>
    <text evidence="11">Binds 1 zinc ion per subunit.</text>
</comment>
<feature type="transmembrane region" description="Helical" evidence="13">
    <location>
        <begin position="47"/>
        <end position="67"/>
    </location>
</feature>
<evidence type="ECO:0000256" key="8">
    <source>
        <dbReference type="ARBA" id="ARBA00023239"/>
    </source>
</evidence>